<dbReference type="InterPro" id="IPR025870">
    <property type="entry name" value="Glyoxalase-like_dom"/>
</dbReference>
<dbReference type="AlphaFoldDB" id="A0A3A8EMJ7"/>
<name>A0A3A8EMJ7_9GAMM</name>
<dbReference type="EMBL" id="RAXU01000017">
    <property type="protein sequence ID" value="RKG31970.1"/>
    <property type="molecule type" value="Genomic_DNA"/>
</dbReference>
<dbReference type="Gene3D" id="3.10.180.10">
    <property type="entry name" value="2,3-Dihydroxybiphenyl 1,2-Dioxygenase, domain 1"/>
    <property type="match status" value="1"/>
</dbReference>
<organism evidence="2 3">
    <name type="scientific">Acinetobacter guerrae</name>
    <dbReference type="NCBI Taxonomy" id="1843371"/>
    <lineage>
        <taxon>Bacteria</taxon>
        <taxon>Pseudomonadati</taxon>
        <taxon>Pseudomonadota</taxon>
        <taxon>Gammaproteobacteria</taxon>
        <taxon>Moraxellales</taxon>
        <taxon>Moraxellaceae</taxon>
        <taxon>Acinetobacter</taxon>
    </lineage>
</organism>
<dbReference type="InterPro" id="IPR029068">
    <property type="entry name" value="Glyas_Bleomycin-R_OHBP_Dase"/>
</dbReference>
<protein>
    <submittedName>
        <fullName evidence="2">VOC family protein</fullName>
    </submittedName>
</protein>
<dbReference type="InterPro" id="IPR037523">
    <property type="entry name" value="VOC_core"/>
</dbReference>
<dbReference type="Proteomes" id="UP000269001">
    <property type="component" value="Unassembled WGS sequence"/>
</dbReference>
<dbReference type="Pfam" id="PF12681">
    <property type="entry name" value="Glyoxalase_2"/>
    <property type="match status" value="1"/>
</dbReference>
<dbReference type="RefSeq" id="WP_120370813.1">
    <property type="nucleotide sequence ID" value="NZ_RAXU01000017.1"/>
</dbReference>
<dbReference type="SUPFAM" id="SSF54593">
    <property type="entry name" value="Glyoxalase/Bleomycin resistance protein/Dihydroxybiphenyl dioxygenase"/>
    <property type="match status" value="1"/>
</dbReference>
<gene>
    <name evidence="2" type="ORF">D7V21_12575</name>
</gene>
<accession>A0A3A8EMJ7</accession>
<feature type="domain" description="VOC" evidence="1">
    <location>
        <begin position="1"/>
        <end position="123"/>
    </location>
</feature>
<comment type="caution">
    <text evidence="2">The sequence shown here is derived from an EMBL/GenBank/DDBJ whole genome shotgun (WGS) entry which is preliminary data.</text>
</comment>
<sequence>MTPQPLIAVHNVELSSQWYQHVLALKSGHGGTEYEQLLNEQGEMVLQLHQWQAHHHPYLGKPNQLKGNGVLLWFQTKYFDALVQRLQIHQVNILEQPKVNLNANHREVWFKDPDGYIIVVAGAYGDI</sequence>
<reference evidence="2 3" key="1">
    <citation type="submission" date="2018-09" db="EMBL/GenBank/DDBJ databases">
        <title>The draft genome of Acinetobacter spp. strains.</title>
        <authorList>
            <person name="Qin J."/>
            <person name="Feng Y."/>
            <person name="Zong Z."/>
        </authorList>
    </citation>
    <scope>NUCLEOTIDE SEQUENCE [LARGE SCALE GENOMIC DNA]</scope>
    <source>
        <strain evidence="2 3">WCHAc060096</strain>
    </source>
</reference>
<evidence type="ECO:0000259" key="1">
    <source>
        <dbReference type="PROSITE" id="PS51819"/>
    </source>
</evidence>
<evidence type="ECO:0000313" key="2">
    <source>
        <dbReference type="EMBL" id="RKG31970.1"/>
    </source>
</evidence>
<evidence type="ECO:0000313" key="3">
    <source>
        <dbReference type="Proteomes" id="UP000269001"/>
    </source>
</evidence>
<keyword evidence="3" id="KW-1185">Reference proteome</keyword>
<proteinExistence type="predicted"/>
<dbReference type="PROSITE" id="PS51819">
    <property type="entry name" value="VOC"/>
    <property type="match status" value="1"/>
</dbReference>